<evidence type="ECO:0000259" key="6">
    <source>
        <dbReference type="Pfam" id="PF00679"/>
    </source>
</evidence>
<evidence type="ECO:0000313" key="7">
    <source>
        <dbReference type="EMBL" id="PWA38085.1"/>
    </source>
</evidence>
<dbReference type="GO" id="GO:0043022">
    <property type="term" value="F:ribosome binding"/>
    <property type="evidence" value="ECO:0007669"/>
    <property type="project" value="TreeGrafter"/>
</dbReference>
<dbReference type="GO" id="GO:0003746">
    <property type="term" value="F:translation elongation factor activity"/>
    <property type="evidence" value="ECO:0007669"/>
    <property type="project" value="UniProtKB-KW"/>
</dbReference>
<feature type="domain" description="Tr-type G" evidence="5">
    <location>
        <begin position="4"/>
        <end position="64"/>
    </location>
</feature>
<evidence type="ECO:0000313" key="8">
    <source>
        <dbReference type="Proteomes" id="UP000245207"/>
    </source>
</evidence>
<dbReference type="Gene3D" id="2.40.30.10">
    <property type="entry name" value="Translation factors"/>
    <property type="match status" value="1"/>
</dbReference>
<dbReference type="STRING" id="35608.A0A2U1KMS9"/>
<dbReference type="Pfam" id="PF00679">
    <property type="entry name" value="EFG_C"/>
    <property type="match status" value="1"/>
</dbReference>
<dbReference type="SUPFAM" id="SSF54211">
    <property type="entry name" value="Ribosomal protein S5 domain 2-like"/>
    <property type="match status" value="1"/>
</dbReference>
<evidence type="ECO:0000259" key="5">
    <source>
        <dbReference type="Pfam" id="PF00009"/>
    </source>
</evidence>
<evidence type="ECO:0000256" key="1">
    <source>
        <dbReference type="ARBA" id="ARBA00004496"/>
    </source>
</evidence>
<dbReference type="PANTHER" id="PTHR42908:SF10">
    <property type="entry name" value="EUKARYOTIC TRANSLATION ELONGATION FACTOR 2"/>
    <property type="match status" value="1"/>
</dbReference>
<comment type="caution">
    <text evidence="7">The sequence shown here is derived from an EMBL/GenBank/DDBJ whole genome shotgun (WGS) entry which is preliminary data.</text>
</comment>
<dbReference type="Gene3D" id="3.30.70.240">
    <property type="match status" value="1"/>
</dbReference>
<reference evidence="7 8" key="1">
    <citation type="journal article" date="2018" name="Mol. Plant">
        <title>The genome of Artemisia annua provides insight into the evolution of Asteraceae family and artemisinin biosynthesis.</title>
        <authorList>
            <person name="Shen Q."/>
            <person name="Zhang L."/>
            <person name="Liao Z."/>
            <person name="Wang S."/>
            <person name="Yan T."/>
            <person name="Shi P."/>
            <person name="Liu M."/>
            <person name="Fu X."/>
            <person name="Pan Q."/>
            <person name="Wang Y."/>
            <person name="Lv Z."/>
            <person name="Lu X."/>
            <person name="Zhang F."/>
            <person name="Jiang W."/>
            <person name="Ma Y."/>
            <person name="Chen M."/>
            <person name="Hao X."/>
            <person name="Li L."/>
            <person name="Tang Y."/>
            <person name="Lv G."/>
            <person name="Zhou Y."/>
            <person name="Sun X."/>
            <person name="Brodelius P.E."/>
            <person name="Rose J.K.C."/>
            <person name="Tang K."/>
        </authorList>
    </citation>
    <scope>NUCLEOTIDE SEQUENCE [LARGE SCALE GENOMIC DNA]</scope>
    <source>
        <strain evidence="8">cv. Huhao1</strain>
        <tissue evidence="7">Leaf</tissue>
    </source>
</reference>
<feature type="domain" description="Elongation factor EFG" evidence="6">
    <location>
        <begin position="482"/>
        <end position="559"/>
    </location>
</feature>
<dbReference type="InterPro" id="IPR000795">
    <property type="entry name" value="T_Tr_GTP-bd_dom"/>
</dbReference>
<dbReference type="GO" id="GO:0005525">
    <property type="term" value="F:GTP binding"/>
    <property type="evidence" value="ECO:0007669"/>
    <property type="project" value="InterPro"/>
</dbReference>
<gene>
    <name evidence="7" type="ORF">CTI12_AA584560</name>
</gene>
<dbReference type="InterPro" id="IPR035647">
    <property type="entry name" value="EFG_III/V"/>
</dbReference>
<dbReference type="Gene3D" id="3.40.50.300">
    <property type="entry name" value="P-loop containing nucleotide triphosphate hydrolases"/>
    <property type="match status" value="2"/>
</dbReference>
<dbReference type="SUPFAM" id="SSF52540">
    <property type="entry name" value="P-loop containing nucleoside triphosphate hydrolases"/>
    <property type="match status" value="1"/>
</dbReference>
<dbReference type="Gene3D" id="3.30.70.870">
    <property type="entry name" value="Elongation Factor G (Translational Gtpase), domain 3"/>
    <property type="match status" value="1"/>
</dbReference>
<evidence type="ECO:0000256" key="2">
    <source>
        <dbReference type="ARBA" id="ARBA00022490"/>
    </source>
</evidence>
<name>A0A2U1KMS9_ARTAN</name>
<evidence type="ECO:0000256" key="3">
    <source>
        <dbReference type="ARBA" id="ARBA00022768"/>
    </source>
</evidence>
<keyword evidence="3" id="KW-0251">Elongation factor</keyword>
<keyword evidence="2" id="KW-0963">Cytoplasm</keyword>
<dbReference type="EMBL" id="PKPP01016011">
    <property type="protein sequence ID" value="PWA38085.1"/>
    <property type="molecule type" value="Genomic_DNA"/>
</dbReference>
<dbReference type="InterPro" id="IPR009000">
    <property type="entry name" value="Transl_B-barrel_sf"/>
</dbReference>
<dbReference type="Gene3D" id="3.90.1430.10">
    <property type="entry name" value="Yeast translation eEF2 (G' domain)"/>
    <property type="match status" value="1"/>
</dbReference>
<dbReference type="SUPFAM" id="SSF54980">
    <property type="entry name" value="EF-G C-terminal domain-like"/>
    <property type="match status" value="2"/>
</dbReference>
<dbReference type="GO" id="GO:0003924">
    <property type="term" value="F:GTPase activity"/>
    <property type="evidence" value="ECO:0007669"/>
    <property type="project" value="InterPro"/>
</dbReference>
<dbReference type="SUPFAM" id="SSF50447">
    <property type="entry name" value="Translation proteins"/>
    <property type="match status" value="1"/>
</dbReference>
<protein>
    <recommendedName>
        <fullName evidence="9">Elongation factor 2</fullName>
    </recommendedName>
</protein>
<dbReference type="PANTHER" id="PTHR42908">
    <property type="entry name" value="TRANSLATION ELONGATION FACTOR-RELATED"/>
    <property type="match status" value="1"/>
</dbReference>
<proteinExistence type="predicted"/>
<dbReference type="InterPro" id="IPR027417">
    <property type="entry name" value="P-loop_NTPase"/>
</dbReference>
<dbReference type="InterPro" id="IPR020568">
    <property type="entry name" value="Ribosomal_Su5_D2-typ_SF"/>
</dbReference>
<evidence type="ECO:0000256" key="4">
    <source>
        <dbReference type="ARBA" id="ARBA00022917"/>
    </source>
</evidence>
<evidence type="ECO:0008006" key="9">
    <source>
        <dbReference type="Google" id="ProtNLM"/>
    </source>
</evidence>
<keyword evidence="8" id="KW-1185">Reference proteome</keyword>
<keyword evidence="4" id="KW-0648">Protein biosynthesis</keyword>
<dbReference type="GO" id="GO:1990904">
    <property type="term" value="C:ribonucleoprotein complex"/>
    <property type="evidence" value="ECO:0007669"/>
    <property type="project" value="TreeGrafter"/>
</dbReference>
<dbReference type="AlphaFoldDB" id="A0A2U1KMS9"/>
<dbReference type="Proteomes" id="UP000245207">
    <property type="component" value="Unassembled WGS sequence"/>
</dbReference>
<organism evidence="7 8">
    <name type="scientific">Artemisia annua</name>
    <name type="common">Sweet wormwood</name>
    <dbReference type="NCBI Taxonomy" id="35608"/>
    <lineage>
        <taxon>Eukaryota</taxon>
        <taxon>Viridiplantae</taxon>
        <taxon>Streptophyta</taxon>
        <taxon>Embryophyta</taxon>
        <taxon>Tracheophyta</taxon>
        <taxon>Spermatophyta</taxon>
        <taxon>Magnoliopsida</taxon>
        <taxon>eudicotyledons</taxon>
        <taxon>Gunneridae</taxon>
        <taxon>Pentapetalae</taxon>
        <taxon>asterids</taxon>
        <taxon>campanulids</taxon>
        <taxon>Asterales</taxon>
        <taxon>Asteraceae</taxon>
        <taxon>Asteroideae</taxon>
        <taxon>Anthemideae</taxon>
        <taxon>Artemisiinae</taxon>
        <taxon>Artemisia</taxon>
    </lineage>
</organism>
<dbReference type="GO" id="GO:0005829">
    <property type="term" value="C:cytosol"/>
    <property type="evidence" value="ECO:0007669"/>
    <property type="project" value="TreeGrafter"/>
</dbReference>
<dbReference type="Pfam" id="PF00009">
    <property type="entry name" value="GTP_EFTU"/>
    <property type="match status" value="1"/>
</dbReference>
<dbReference type="OrthoDB" id="203at2759"/>
<dbReference type="InterPro" id="IPR000640">
    <property type="entry name" value="EFG_V-like"/>
</dbReference>
<accession>A0A2U1KMS9</accession>
<comment type="subcellular location">
    <subcellularLocation>
        <location evidence="1">Cytoplasm</location>
    </subcellularLocation>
</comment>
<sequence length="559" mass="62719">MANTLPDEAKRGITTKLSGRYLYYKMNDAAHKTVGECNLDFLINLIDTPGHTDFSSEVTAALQAVLRQALAERIQPVLTINKMDKTFELVVNDEEAYLMLERIINDINTVIATYKDPLLGDVMVPPTKNLCLPLRSGRRVKDKGTAYDLEPKVKWSKEHTGGASCQRAFVKYCYAPVKKVIKTCLNDDKYFLWPMLEKYKVTMKSEEKELMGNELIRCVMQKWHPAATSLLEMSVLHLPSPPTEQRVRIDSRLRIMGPNAVPGEHIETVNGTAIWMGNIQVMMETVPCGNTVALFSLDGLITKNSTLITEEEIDAHPIRAMKFSISPFVGVTVWCSDLQKLCEVLERLVKTDLLVVYTEERTRFFIAGPGELHLQTCKEDLEGFMGEIIPKMINKSKGHNRFYVEAKPLEDGLSEAIDDGQVDGLAEAIDDGQVVQGIADFLSEEFNWDKDLAMNIWGFGPETTSPNLLVDACKGEVGATPRLLEPFYLFEIQVPERQLRGVCTVIEERGGGMFLETHIPGHPYYKVKGCIAINNSFGFSRVLKASTDDIALLQCLFDH</sequence>